<reference evidence="1 2" key="1">
    <citation type="submission" date="2016-08" db="EMBL/GenBank/DDBJ databases">
        <authorList>
            <person name="Seilhamer J.J."/>
        </authorList>
    </citation>
    <scope>NUCLEOTIDE SEQUENCE [LARGE SCALE GENOMIC DNA]</scope>
    <source>
        <strain evidence="1">ING2-E5A</strain>
    </source>
</reference>
<dbReference type="EMBL" id="LT608328">
    <property type="protein sequence ID" value="SCM59800.1"/>
    <property type="molecule type" value="Genomic_DNA"/>
</dbReference>
<name>A0A1G4GB65_9BACT</name>
<dbReference type="Proteomes" id="UP000178485">
    <property type="component" value="Chromosome i"/>
</dbReference>
<sequence length="371" mass="42805">MTLVQSLYILLLKSSLWKSAVDPTLFEGVGPNEWQNILKLSTRQRTTAFIAHSIQSLPQTFLPSKSQQWKLILETEKIEEANRRLNGMIAFLSKEYLSIGIPFVLLKGQGVALSYPDPTKRTPGDIDLFFYKEQDYPKANEWVHQKGYEQEPESIKHLGFNIEGIHVENHRLMATFDRPKYNRIFIKECEKIIDGDEWAEANIDGCNLRLLPHTFNACFLFIHLFHHFMHLGISMRQLCDWMLHLSAHKNHINKQEAARLLKLLALDRPASLFAGVAVNYLGAQPGIFPIEPLFHPVHTKRIVRDLLEGGHFGFYHPGKKRPQGQWAGRAHSYLTTVKRSLKMVRLAPEHIACLPYYKLINRIKITLFPKP</sequence>
<dbReference type="Pfam" id="PF14907">
    <property type="entry name" value="NTP_transf_5"/>
    <property type="match status" value="1"/>
</dbReference>
<keyword evidence="2" id="KW-1185">Reference proteome</keyword>
<evidence type="ECO:0000313" key="2">
    <source>
        <dbReference type="Proteomes" id="UP000178485"/>
    </source>
</evidence>
<gene>
    <name evidence="1" type="ORF">ING2E5A_3006</name>
</gene>
<dbReference type="AlphaFoldDB" id="A0A1G4GB65"/>
<organism evidence="1 2">
    <name type="scientific">Petrimonas mucosa</name>
    <dbReference type="NCBI Taxonomy" id="1642646"/>
    <lineage>
        <taxon>Bacteria</taxon>
        <taxon>Pseudomonadati</taxon>
        <taxon>Bacteroidota</taxon>
        <taxon>Bacteroidia</taxon>
        <taxon>Bacteroidales</taxon>
        <taxon>Dysgonomonadaceae</taxon>
        <taxon>Petrimonas</taxon>
    </lineage>
</organism>
<accession>A0A1G4GB65</accession>
<dbReference type="KEGG" id="pmuc:ING2E5A_3006"/>
<proteinExistence type="predicted"/>
<dbReference type="STRING" id="1642646.ING2E5A_3006"/>
<protein>
    <recommendedName>
        <fullName evidence="3">Nucleotidyltransferase family protein</fullName>
    </recommendedName>
</protein>
<evidence type="ECO:0000313" key="1">
    <source>
        <dbReference type="EMBL" id="SCM59800.1"/>
    </source>
</evidence>
<dbReference type="InterPro" id="IPR039498">
    <property type="entry name" value="NTP_transf_5"/>
</dbReference>
<dbReference type="RefSeq" id="WP_071138024.1">
    <property type="nucleotide sequence ID" value="NZ_LT608328.1"/>
</dbReference>
<evidence type="ECO:0008006" key="3">
    <source>
        <dbReference type="Google" id="ProtNLM"/>
    </source>
</evidence>